<evidence type="ECO:0000256" key="3">
    <source>
        <dbReference type="ARBA" id="ARBA00022528"/>
    </source>
</evidence>
<reference evidence="16 17" key="1">
    <citation type="journal article" date="2012" name="Genome Biol.">
        <title>Genome and low-iron response of an oceanic diatom adapted to chronic iron limitation.</title>
        <authorList>
            <person name="Lommer M."/>
            <person name="Specht M."/>
            <person name="Roy A.S."/>
            <person name="Kraemer L."/>
            <person name="Andreson R."/>
            <person name="Gutowska M.A."/>
            <person name="Wolf J."/>
            <person name="Bergner S.V."/>
            <person name="Schilhabel M.B."/>
            <person name="Klostermeier U.C."/>
            <person name="Beiko R.G."/>
            <person name="Rosenstiel P."/>
            <person name="Hippler M."/>
            <person name="Laroche J."/>
        </authorList>
    </citation>
    <scope>NUCLEOTIDE SEQUENCE [LARGE SCALE GENOMIC DNA]</scope>
    <source>
        <strain evidence="16 17">CCMP1005</strain>
    </source>
</reference>
<dbReference type="GO" id="GO:0010277">
    <property type="term" value="F:chlorophyllide a oxygenase activity"/>
    <property type="evidence" value="ECO:0007669"/>
    <property type="project" value="InterPro"/>
</dbReference>
<sequence>MKIIWAAAAAPGLAFRHAPVVSWTRITTRIPPGSPLHSTAAVESAEAAVPSSAAPLSSPKRADFSGFDYGAHWYPVIWARDLRPNEPTRVTLFDVDYVVARTTAGTAGEEDEAFYALVDECPHKKVALSEGRVTKGGDFQCSYHGWSFDGSTGRCVEIPQTLIAKQGRAGAESYDKPQQSGGGRRRREDATSVAVTVVQGMVWLQPNYTPIEALAAAANGTLSGPPTIPEIDEEGYKTTVAIRDFPIAGQAGKGFDLYVSDGVENKPALDEEWPSSGWKATNSVPAVEKLIAYNSNFRLGGVKKKKDSKKKTDGPTKMATTIFHAPSVISMGRRDNATAPAAFVSGFWVSPTGVGRSRFMASATVKSPISVPRWATHMNLNNFLDQDTYLLVGQNRATLKREAEGYLANDASDATNPVRKSTYVYRSPSEKLPTRLGQFFDATLSRSPNRREGVLAWHRRNTEGGKLIGPGPSRREILDRHEQHTKICPDSSDLVERCDRVMKRSRLAAVALVLARLLLGGGAGGVAEEAGGPLAKGIIQWTVGLAADAARRSVLRPGPFVAILAAAAALYRGSSLIKREFHFKTDEGRHRHDVKAISDMWADL</sequence>
<dbReference type="InterPro" id="IPR013626">
    <property type="entry name" value="PaO"/>
</dbReference>
<evidence type="ECO:0000256" key="7">
    <source>
        <dbReference type="ARBA" id="ARBA00022723"/>
    </source>
</evidence>
<evidence type="ECO:0000256" key="10">
    <source>
        <dbReference type="ARBA" id="ARBA00023002"/>
    </source>
</evidence>
<gene>
    <name evidence="16" type="ORF">THAOC_08788</name>
</gene>
<evidence type="ECO:0000256" key="2">
    <source>
        <dbReference type="ARBA" id="ARBA00004370"/>
    </source>
</evidence>
<evidence type="ECO:0000256" key="6">
    <source>
        <dbReference type="ARBA" id="ARBA00022714"/>
    </source>
</evidence>
<evidence type="ECO:0000256" key="4">
    <source>
        <dbReference type="ARBA" id="ARBA00022640"/>
    </source>
</evidence>
<dbReference type="InterPro" id="IPR036922">
    <property type="entry name" value="Rieske_2Fe-2S_sf"/>
</dbReference>
<feature type="region of interest" description="Disordered" evidence="14">
    <location>
        <begin position="167"/>
        <end position="190"/>
    </location>
</feature>
<evidence type="ECO:0000256" key="9">
    <source>
        <dbReference type="ARBA" id="ARBA00022989"/>
    </source>
</evidence>
<dbReference type="Pfam" id="PF08417">
    <property type="entry name" value="PaO"/>
    <property type="match status" value="1"/>
</dbReference>
<evidence type="ECO:0000256" key="12">
    <source>
        <dbReference type="ARBA" id="ARBA00023014"/>
    </source>
</evidence>
<evidence type="ECO:0000256" key="14">
    <source>
        <dbReference type="SAM" id="MobiDB-lite"/>
    </source>
</evidence>
<keyword evidence="17" id="KW-1185">Reference proteome</keyword>
<evidence type="ECO:0000259" key="15">
    <source>
        <dbReference type="PROSITE" id="PS51296"/>
    </source>
</evidence>
<keyword evidence="3" id="KW-0150">Chloroplast</keyword>
<dbReference type="Proteomes" id="UP000266841">
    <property type="component" value="Unassembled WGS sequence"/>
</dbReference>
<dbReference type="GO" id="GO:0009507">
    <property type="term" value="C:chloroplast"/>
    <property type="evidence" value="ECO:0007669"/>
    <property type="project" value="UniProtKB-SubCell"/>
</dbReference>
<evidence type="ECO:0000256" key="13">
    <source>
        <dbReference type="ARBA" id="ARBA00023136"/>
    </source>
</evidence>
<dbReference type="eggNOG" id="ENOG502R7BH">
    <property type="taxonomic scope" value="Eukaryota"/>
</dbReference>
<protein>
    <recommendedName>
        <fullName evidence="15">Rieske domain-containing protein</fullName>
    </recommendedName>
</protein>
<dbReference type="PROSITE" id="PS51296">
    <property type="entry name" value="RIESKE"/>
    <property type="match status" value="1"/>
</dbReference>
<dbReference type="InterPro" id="IPR050584">
    <property type="entry name" value="Cholesterol_7-desaturase"/>
</dbReference>
<name>K0SWV2_THAOC</name>
<keyword evidence="5" id="KW-0812">Transmembrane</keyword>
<evidence type="ECO:0000256" key="8">
    <source>
        <dbReference type="ARBA" id="ARBA00022946"/>
    </source>
</evidence>
<evidence type="ECO:0000256" key="5">
    <source>
        <dbReference type="ARBA" id="ARBA00022692"/>
    </source>
</evidence>
<dbReference type="PANTHER" id="PTHR21266:SF32">
    <property type="entry name" value="CHOLESTEROL 7-DESATURASE NVD"/>
    <property type="match status" value="1"/>
</dbReference>
<dbReference type="GO" id="GO:0051537">
    <property type="term" value="F:2 iron, 2 sulfur cluster binding"/>
    <property type="evidence" value="ECO:0007669"/>
    <property type="project" value="UniProtKB-KW"/>
</dbReference>
<accession>K0SWV2</accession>
<dbReference type="PANTHER" id="PTHR21266">
    <property type="entry name" value="IRON-SULFUR DOMAIN CONTAINING PROTEIN"/>
    <property type="match status" value="1"/>
</dbReference>
<organism evidence="16 17">
    <name type="scientific">Thalassiosira oceanica</name>
    <name type="common">Marine diatom</name>
    <dbReference type="NCBI Taxonomy" id="159749"/>
    <lineage>
        <taxon>Eukaryota</taxon>
        <taxon>Sar</taxon>
        <taxon>Stramenopiles</taxon>
        <taxon>Ochrophyta</taxon>
        <taxon>Bacillariophyta</taxon>
        <taxon>Coscinodiscophyceae</taxon>
        <taxon>Thalassiosirophycidae</taxon>
        <taxon>Thalassiosirales</taxon>
        <taxon>Thalassiosiraceae</taxon>
        <taxon>Thalassiosira</taxon>
    </lineage>
</organism>
<dbReference type="Pfam" id="PF00355">
    <property type="entry name" value="Rieske"/>
    <property type="match status" value="1"/>
</dbReference>
<comment type="subcellular location">
    <subcellularLocation>
        <location evidence="2">Membrane</location>
    </subcellularLocation>
    <subcellularLocation>
        <location evidence="1">Plastid</location>
        <location evidence="1">Chloroplast</location>
    </subcellularLocation>
</comment>
<keyword evidence="10" id="KW-0560">Oxidoreductase</keyword>
<comment type="caution">
    <text evidence="16">The sequence shown here is derived from an EMBL/GenBank/DDBJ whole genome shotgun (WGS) entry which is preliminary data.</text>
</comment>
<keyword evidence="12" id="KW-0411">Iron-sulfur</keyword>
<keyword evidence="11" id="KW-0408">Iron</keyword>
<evidence type="ECO:0000313" key="16">
    <source>
        <dbReference type="EMBL" id="EJK69915.1"/>
    </source>
</evidence>
<evidence type="ECO:0000256" key="1">
    <source>
        <dbReference type="ARBA" id="ARBA00004229"/>
    </source>
</evidence>
<keyword evidence="4" id="KW-0934">Plastid</keyword>
<feature type="domain" description="Rieske" evidence="15">
    <location>
        <begin position="73"/>
        <end position="161"/>
    </location>
</feature>
<keyword evidence="13" id="KW-0472">Membrane</keyword>
<keyword evidence="7" id="KW-0479">Metal-binding</keyword>
<evidence type="ECO:0000256" key="11">
    <source>
        <dbReference type="ARBA" id="ARBA00023004"/>
    </source>
</evidence>
<dbReference type="InterPro" id="IPR017941">
    <property type="entry name" value="Rieske_2Fe-2S"/>
</dbReference>
<keyword evidence="6" id="KW-0001">2Fe-2S</keyword>
<dbReference type="GO" id="GO:0016020">
    <property type="term" value="C:membrane"/>
    <property type="evidence" value="ECO:0007669"/>
    <property type="project" value="UniProtKB-SubCell"/>
</dbReference>
<dbReference type="OMA" id="ENICDAD"/>
<dbReference type="SUPFAM" id="SSF50022">
    <property type="entry name" value="ISP domain"/>
    <property type="match status" value="1"/>
</dbReference>
<proteinExistence type="predicted"/>
<dbReference type="EMBL" id="AGNL01009381">
    <property type="protein sequence ID" value="EJK69915.1"/>
    <property type="molecule type" value="Genomic_DNA"/>
</dbReference>
<dbReference type="OrthoDB" id="426882at2759"/>
<dbReference type="GO" id="GO:0046872">
    <property type="term" value="F:metal ion binding"/>
    <property type="evidence" value="ECO:0007669"/>
    <property type="project" value="UniProtKB-KW"/>
</dbReference>
<keyword evidence="9" id="KW-1133">Transmembrane helix</keyword>
<dbReference type="AlphaFoldDB" id="K0SWV2"/>
<evidence type="ECO:0000313" key="17">
    <source>
        <dbReference type="Proteomes" id="UP000266841"/>
    </source>
</evidence>
<keyword evidence="8" id="KW-0809">Transit peptide</keyword>
<dbReference type="Gene3D" id="2.102.10.10">
    <property type="entry name" value="Rieske [2Fe-2S] iron-sulphur domain"/>
    <property type="match status" value="1"/>
</dbReference>